<protein>
    <submittedName>
        <fullName evidence="9">ARAD1C40876p</fullName>
    </submittedName>
</protein>
<sequence>MAAAPEARMEMPVKTGVPGDQDTISTAEAASRNQKFESTGARVASDSPLLPELNPDYAIVVKLDGKKDTDNISKLVKALLDNGVYSQVRQGNPGTALVLAKCSDKRVIEQSSSGRLRDWLNGVTADVPEAEGNSDEGPVSPAERLRLVHDVLTESPSRSGIGLTPGYGEWSFIEQIFPLHNYKLNQSLLKRWSTKLVIDDQEIGTIRAQFGDKVALYFAFLQFYFWWGLAPTVAGFSFHYLIGDYSTVFASLNLLWGVCFLFGWSRRQEQLAIRWGNKNSSKLTKRRSKFQPESEVIDQVTGERRPFYSPFKRTLKRLAFVPVYGMCALVLVACQCLMFVFEIFLAQIYSGPFKEYLQYLPIGLLAAIVPFLTAIYTVVATRMTEWENHETEDSYEVAFTQKMFAFNFLTTFMNPFLTAFIYLPFGHLIFHNLDVIGNFATKVTGRPVLVTDNFQLNRHRLHQQVVYLIGTAQVVSFALETVVPYIQHKLTSRAKKYTTGELKFDDAPEEAEFLKEVRSQATLPVYNVQEDYRQLVVQFGCTILFGPVWSLTPVAASINNFVQLRGDAAKICLDTQRPIPERAENIGPWTQSLTLLTWLGSLVSSSIIAMFGRSLHGDAQTYSGERLVLNDTWEILFVVIAAEHIFLLLFFSLREAFSRMESKEHIHAKKSLFQGRQKYYDAFSKELAPAHVTQDPGEKEWASITDSELSKQIKRSVVEAKPDEPKKTK</sequence>
<dbReference type="InterPro" id="IPR049452">
    <property type="entry name" value="Anoctamin_TM"/>
</dbReference>
<proteinExistence type="predicted"/>
<feature type="transmembrane region" description="Helical" evidence="6">
    <location>
        <begin position="465"/>
        <end position="486"/>
    </location>
</feature>
<dbReference type="InterPro" id="IPR007632">
    <property type="entry name" value="Anoctamin"/>
</dbReference>
<evidence type="ECO:0000256" key="1">
    <source>
        <dbReference type="ARBA" id="ARBA00004141"/>
    </source>
</evidence>
<feature type="transmembrane region" description="Helical" evidence="6">
    <location>
        <begin position="356"/>
        <end position="379"/>
    </location>
</feature>
<feature type="transmembrane region" description="Helical" evidence="6">
    <location>
        <begin position="404"/>
        <end position="425"/>
    </location>
</feature>
<evidence type="ECO:0000313" key="9">
    <source>
        <dbReference type="EMBL" id="CDP35675.1"/>
    </source>
</evidence>
<feature type="domain" description="Anoctamin alpha-beta plait" evidence="8">
    <location>
        <begin position="54"/>
        <end position="173"/>
    </location>
</feature>
<feature type="transmembrane region" description="Helical" evidence="6">
    <location>
        <begin position="318"/>
        <end position="344"/>
    </location>
</feature>
<feature type="region of interest" description="Disordered" evidence="5">
    <location>
        <begin position="1"/>
        <end position="22"/>
    </location>
</feature>
<dbReference type="GO" id="GO:0016020">
    <property type="term" value="C:membrane"/>
    <property type="evidence" value="ECO:0007669"/>
    <property type="project" value="UniProtKB-SubCell"/>
</dbReference>
<evidence type="ECO:0000256" key="3">
    <source>
        <dbReference type="ARBA" id="ARBA00022989"/>
    </source>
</evidence>
<reference evidence="9" key="2">
    <citation type="submission" date="2014-06" db="EMBL/GenBank/DDBJ databases">
        <title>The complete genome of Blastobotrys (Arxula) adeninivorans LS3 - a yeast of biotechnological interest.</title>
        <authorList>
            <person name="Kunze G."/>
            <person name="Gaillardin C."/>
            <person name="Czernicka M."/>
            <person name="Durrens P."/>
            <person name="Martin T."/>
            <person name="Boer E."/>
            <person name="Gabaldon T."/>
            <person name="Cruz J."/>
            <person name="Talla E."/>
            <person name="Marck C."/>
            <person name="Goffeau A."/>
            <person name="Barbe V."/>
            <person name="Baret P."/>
            <person name="Baronian K."/>
            <person name="Beier S."/>
            <person name="Bleykasten C."/>
            <person name="Bode R."/>
            <person name="Casaregola S."/>
            <person name="Despons L."/>
            <person name="Fairhead C."/>
            <person name="Giersberg M."/>
            <person name="Gierski P."/>
            <person name="Hahnel U."/>
            <person name="Hartmann A."/>
            <person name="Jankowska D."/>
            <person name="Jubin C."/>
            <person name="Jung P."/>
            <person name="Lafontaine I."/>
            <person name="Leh-Louis V."/>
            <person name="Lemaire M."/>
            <person name="Marcet-Houben M."/>
            <person name="Mascher M."/>
            <person name="Morel G."/>
            <person name="Richard G.-F."/>
            <person name="Riechen J."/>
            <person name="Sacerdot C."/>
            <person name="Sarkar A."/>
            <person name="Savel G."/>
            <person name="Schacherer J."/>
            <person name="Sherman D."/>
            <person name="Straub M.-L."/>
            <person name="Stein N."/>
            <person name="Thierry A."/>
            <person name="Trautwein-Schult A."/>
            <person name="Westhof E."/>
            <person name="Worch S."/>
            <person name="Dujon B."/>
            <person name="Souciet J.-L."/>
            <person name="Wincker P."/>
            <person name="Scholz U."/>
            <person name="Neuveglise N."/>
        </authorList>
    </citation>
    <scope>NUCLEOTIDE SEQUENCE</scope>
    <source>
        <strain evidence="9">LS3</strain>
    </source>
</reference>
<feature type="domain" description="Anoctamin transmembrane" evidence="7">
    <location>
        <begin position="206"/>
        <end position="663"/>
    </location>
</feature>
<dbReference type="Pfam" id="PF04547">
    <property type="entry name" value="Anoctamin"/>
    <property type="match status" value="1"/>
</dbReference>
<accession>A0A060T3M8</accession>
<evidence type="ECO:0000259" key="8">
    <source>
        <dbReference type="Pfam" id="PF20877"/>
    </source>
</evidence>
<name>A0A060T3M8_BLAAD</name>
<reference evidence="9" key="1">
    <citation type="submission" date="2014-02" db="EMBL/GenBank/DDBJ databases">
        <authorList>
            <person name="Genoscope - CEA"/>
        </authorList>
    </citation>
    <scope>NUCLEOTIDE SEQUENCE</scope>
    <source>
        <strain evidence="9">LS3</strain>
    </source>
</reference>
<dbReference type="GO" id="GO:0032541">
    <property type="term" value="C:cortical endoplasmic reticulum"/>
    <property type="evidence" value="ECO:0007669"/>
    <property type="project" value="TreeGrafter"/>
</dbReference>
<dbReference type="EMBL" id="HG937693">
    <property type="protein sequence ID" value="CDP35675.1"/>
    <property type="molecule type" value="Genomic_DNA"/>
</dbReference>
<feature type="transmembrane region" description="Helical" evidence="6">
    <location>
        <begin position="635"/>
        <end position="653"/>
    </location>
</feature>
<feature type="transmembrane region" description="Helical" evidence="6">
    <location>
        <begin position="595"/>
        <end position="615"/>
    </location>
</feature>
<dbReference type="PANTHER" id="PTHR12308">
    <property type="entry name" value="ANOCTAMIN"/>
    <property type="match status" value="1"/>
</dbReference>
<keyword evidence="2 6" id="KW-0812">Transmembrane</keyword>
<evidence type="ECO:0000259" key="7">
    <source>
        <dbReference type="Pfam" id="PF04547"/>
    </source>
</evidence>
<evidence type="ECO:0000256" key="6">
    <source>
        <dbReference type="SAM" id="Phobius"/>
    </source>
</evidence>
<dbReference type="PhylomeDB" id="A0A060T3M8"/>
<feature type="compositionally biased region" description="Low complexity" evidence="5">
    <location>
        <begin position="1"/>
        <end position="12"/>
    </location>
</feature>
<dbReference type="AlphaFoldDB" id="A0A060T3M8"/>
<evidence type="ECO:0000256" key="5">
    <source>
        <dbReference type="SAM" id="MobiDB-lite"/>
    </source>
</evidence>
<feature type="transmembrane region" description="Helical" evidence="6">
    <location>
        <begin position="245"/>
        <end position="264"/>
    </location>
</feature>
<evidence type="ECO:0000256" key="2">
    <source>
        <dbReference type="ARBA" id="ARBA00022692"/>
    </source>
</evidence>
<dbReference type="GO" id="GO:0005254">
    <property type="term" value="F:chloride channel activity"/>
    <property type="evidence" value="ECO:0007669"/>
    <property type="project" value="TreeGrafter"/>
</dbReference>
<dbReference type="Pfam" id="PF20877">
    <property type="entry name" value="Anoctamin_N"/>
    <property type="match status" value="1"/>
</dbReference>
<keyword evidence="4 6" id="KW-0472">Membrane</keyword>
<feature type="transmembrane region" description="Helical" evidence="6">
    <location>
        <begin position="214"/>
        <end position="239"/>
    </location>
</feature>
<evidence type="ECO:0000256" key="4">
    <source>
        <dbReference type="ARBA" id="ARBA00023136"/>
    </source>
</evidence>
<dbReference type="InterPro" id="IPR049456">
    <property type="entry name" value="Anoctamin_N_fung"/>
</dbReference>
<organism evidence="9">
    <name type="scientific">Blastobotrys adeninivorans</name>
    <name type="common">Yeast</name>
    <name type="synonym">Arxula adeninivorans</name>
    <dbReference type="NCBI Taxonomy" id="409370"/>
    <lineage>
        <taxon>Eukaryota</taxon>
        <taxon>Fungi</taxon>
        <taxon>Dikarya</taxon>
        <taxon>Ascomycota</taxon>
        <taxon>Saccharomycotina</taxon>
        <taxon>Dipodascomycetes</taxon>
        <taxon>Dipodascales</taxon>
        <taxon>Trichomonascaceae</taxon>
        <taxon>Blastobotrys</taxon>
    </lineage>
</organism>
<comment type="subcellular location">
    <subcellularLocation>
        <location evidence="1">Membrane</location>
        <topology evidence="1">Multi-pass membrane protein</topology>
    </subcellularLocation>
</comment>
<gene>
    <name evidence="9" type="ORF">GNLVRS02_ARAD1C40876g</name>
</gene>
<dbReference type="PANTHER" id="PTHR12308:SF73">
    <property type="entry name" value="ANOCTAMIN"/>
    <property type="match status" value="1"/>
</dbReference>
<keyword evidence="3 6" id="KW-1133">Transmembrane helix</keyword>